<dbReference type="InterPro" id="IPR011990">
    <property type="entry name" value="TPR-like_helical_dom_sf"/>
</dbReference>
<dbReference type="PROSITE" id="PS51257">
    <property type="entry name" value="PROKAR_LIPOPROTEIN"/>
    <property type="match status" value="1"/>
</dbReference>
<evidence type="ECO:0000256" key="5">
    <source>
        <dbReference type="ARBA" id="ARBA00023237"/>
    </source>
</evidence>
<feature type="signal peptide" evidence="6">
    <location>
        <begin position="1"/>
        <end position="29"/>
    </location>
</feature>
<dbReference type="AlphaFoldDB" id="A0A212JHT7"/>
<name>A0A212JHT7_9BACT</name>
<evidence type="ECO:0000256" key="6">
    <source>
        <dbReference type="SAM" id="SignalP"/>
    </source>
</evidence>
<feature type="domain" description="RagB/SusD" evidence="7">
    <location>
        <begin position="339"/>
        <end position="557"/>
    </location>
</feature>
<evidence type="ECO:0000256" key="4">
    <source>
        <dbReference type="ARBA" id="ARBA00023136"/>
    </source>
</evidence>
<evidence type="ECO:0000256" key="2">
    <source>
        <dbReference type="ARBA" id="ARBA00006275"/>
    </source>
</evidence>
<sequence length="557" mass="62123">MKKIKNLMQKPLVGIIALALTVSSCSGFLDEEPLNQKTDGTFWTSAADAQAAVNMIYYGGVPYLYGGRENGWQPTRLMYSGLLSGLFTDQKGDGNISGRVRDLNITFQSVGEVNELYREPYVCIGRCNVLIARIPGMVAKGIITETQKNEFLAQAYFFRAWSYYFLLKEFGCKDGEAKDGGNGGVPLILEPIETADPTVINKPRASITEVYTQIEKDLQEAIKALPNTTFYANKCRITKPAAQALLATVYLQWAGYPLQNTAKYAEAAAMAEAVISGGAGHDLEASDDNGAAQKSAFNKIKNSKSSKEIIYAIEYEQLLDRGNGYINACMTNAATSWKKADGKTNVFKTSVLANMYHAEDAVIKSYVDGDVRIMEKNFFFQTYTSAEGLTYDCDQYDNWFWFEDYAMVNTVGSSLNFPVFRLSEMHLIAAEAYLKQTSPDQAKAKAHLEIVKKRAFTVNGVLSNKYSLPATITIDDVLTERLHEFPLELKVWDDIRRNHLYPQLQSDMSLKWVDIASATIYNKSDGKSFSNNMHMLIWPFSDSALDRNPSLSQNPGY</sequence>
<comment type="subcellular location">
    <subcellularLocation>
        <location evidence="1">Cell outer membrane</location>
    </subcellularLocation>
</comment>
<dbReference type="Pfam" id="PF07980">
    <property type="entry name" value="SusD_RagB"/>
    <property type="match status" value="1"/>
</dbReference>
<keyword evidence="3 6" id="KW-0732">Signal</keyword>
<accession>A0A212JHT7</accession>
<dbReference type="GO" id="GO:0009279">
    <property type="term" value="C:cell outer membrane"/>
    <property type="evidence" value="ECO:0007669"/>
    <property type="project" value="UniProtKB-SubCell"/>
</dbReference>
<dbReference type="EMBL" id="FLUL01000001">
    <property type="protein sequence ID" value="SBV99016.1"/>
    <property type="molecule type" value="Genomic_DNA"/>
</dbReference>
<protein>
    <submittedName>
        <fullName evidence="9">Putative lipoprotein</fullName>
    </submittedName>
</protein>
<keyword evidence="4" id="KW-0472">Membrane</keyword>
<reference evidence="9" key="1">
    <citation type="submission" date="2016-04" db="EMBL/GenBank/DDBJ databases">
        <authorList>
            <person name="Evans L.H."/>
            <person name="Alamgir A."/>
            <person name="Owens N."/>
            <person name="Weber N.D."/>
            <person name="Virtaneva K."/>
            <person name="Barbian K."/>
            <person name="Babar A."/>
            <person name="Rosenke K."/>
        </authorList>
    </citation>
    <scope>NUCLEOTIDE SEQUENCE</scope>
    <source>
        <strain evidence="9">86-2</strain>
    </source>
</reference>
<dbReference type="InterPro" id="IPR012944">
    <property type="entry name" value="SusD_RagB_dom"/>
</dbReference>
<keyword evidence="5" id="KW-0998">Cell outer membrane</keyword>
<feature type="domain" description="SusD-like N-terminal" evidence="8">
    <location>
        <begin position="111"/>
        <end position="251"/>
    </location>
</feature>
<evidence type="ECO:0000313" key="9">
    <source>
        <dbReference type="EMBL" id="SBV99016.1"/>
    </source>
</evidence>
<feature type="chain" id="PRO_5013233640" evidence="6">
    <location>
        <begin position="30"/>
        <end position="557"/>
    </location>
</feature>
<dbReference type="Gene3D" id="1.25.40.390">
    <property type="match status" value="1"/>
</dbReference>
<evidence type="ECO:0000256" key="3">
    <source>
        <dbReference type="ARBA" id="ARBA00022729"/>
    </source>
</evidence>
<proteinExistence type="inferred from homology"/>
<evidence type="ECO:0000259" key="8">
    <source>
        <dbReference type="Pfam" id="PF14322"/>
    </source>
</evidence>
<dbReference type="CDD" id="cd08977">
    <property type="entry name" value="SusD"/>
    <property type="match status" value="1"/>
</dbReference>
<dbReference type="SUPFAM" id="SSF48452">
    <property type="entry name" value="TPR-like"/>
    <property type="match status" value="1"/>
</dbReference>
<organism evidence="9">
    <name type="scientific">uncultured Dysgonomonas sp</name>
    <dbReference type="NCBI Taxonomy" id="206096"/>
    <lineage>
        <taxon>Bacteria</taxon>
        <taxon>Pseudomonadati</taxon>
        <taxon>Bacteroidota</taxon>
        <taxon>Bacteroidia</taxon>
        <taxon>Bacteroidales</taxon>
        <taxon>Dysgonomonadaceae</taxon>
        <taxon>Dysgonomonas</taxon>
        <taxon>environmental samples</taxon>
    </lineage>
</organism>
<dbReference type="Pfam" id="PF14322">
    <property type="entry name" value="SusD-like_3"/>
    <property type="match status" value="1"/>
</dbReference>
<comment type="similarity">
    <text evidence="2">Belongs to the SusD family.</text>
</comment>
<gene>
    <name evidence="9" type="ORF">KL86DYS2_11557</name>
</gene>
<dbReference type="InterPro" id="IPR033985">
    <property type="entry name" value="SusD-like_N"/>
</dbReference>
<evidence type="ECO:0000259" key="7">
    <source>
        <dbReference type="Pfam" id="PF07980"/>
    </source>
</evidence>
<dbReference type="RefSeq" id="WP_283686200.1">
    <property type="nucleotide sequence ID" value="NZ_LT599021.1"/>
</dbReference>
<evidence type="ECO:0000256" key="1">
    <source>
        <dbReference type="ARBA" id="ARBA00004442"/>
    </source>
</evidence>
<keyword evidence="9" id="KW-0449">Lipoprotein</keyword>